<accession>K0V7A9</accession>
<dbReference type="PATRIC" id="fig|1194972.3.peg.1684"/>
<sequence>MRVLGVPAVLFVAPLILAAPAISAAPAAAEPLAPVPIPETPADAMAAMFVDDPAVVDAHPTRPQSWSRVPDERMVRLHFTTGTPECYGVTATVQESPDAVIVDLRTGTLPQAVGRACIAIGLFGDLDVPLQEPLGARRVLSAT</sequence>
<proteinExistence type="predicted"/>
<dbReference type="eggNOG" id="ENOG503330B">
    <property type="taxonomic scope" value="Bacteria"/>
</dbReference>
<feature type="chain" id="PRO_5039175216" evidence="1">
    <location>
        <begin position="19"/>
        <end position="143"/>
    </location>
</feature>
<feature type="signal peptide" evidence="1">
    <location>
        <begin position="1"/>
        <end position="18"/>
    </location>
</feature>
<dbReference type="EMBL" id="ALQA01000013">
    <property type="protein sequence ID" value="EJZ10718.1"/>
    <property type="molecule type" value="Genomic_DNA"/>
</dbReference>
<reference evidence="2 3" key="1">
    <citation type="journal article" date="2012" name="J. Bacteriol.">
        <title>Complete Genome Sequence of Mycobacterium vaccae Type Strain ATCC 25954.</title>
        <authorList>
            <person name="Ho Y.S."/>
            <person name="Adroub S.A."/>
            <person name="Abadi M."/>
            <person name="Al Alwan B."/>
            <person name="Alkhateeb R."/>
            <person name="Gao G."/>
            <person name="Ragab A."/>
            <person name="Ali S."/>
            <person name="van Soolingen D."/>
            <person name="Bitter W."/>
            <person name="Pain A."/>
            <person name="Abdallah A.M."/>
        </authorList>
    </citation>
    <scope>NUCLEOTIDE SEQUENCE [LARGE SCALE GENOMIC DNA]</scope>
    <source>
        <strain evidence="2 3">ATCC 25954</strain>
    </source>
</reference>
<dbReference type="RefSeq" id="WP_003931349.1">
    <property type="nucleotide sequence ID" value="NZ_JH814693.1"/>
</dbReference>
<comment type="caution">
    <text evidence="2">The sequence shown here is derived from an EMBL/GenBank/DDBJ whole genome shotgun (WGS) entry which is preliminary data.</text>
</comment>
<dbReference type="AlphaFoldDB" id="K0V7A9"/>
<keyword evidence="1" id="KW-0732">Signal</keyword>
<keyword evidence="3" id="KW-1185">Reference proteome</keyword>
<protein>
    <submittedName>
        <fullName evidence="2">Uncharacterized protein</fullName>
    </submittedName>
</protein>
<evidence type="ECO:0000313" key="3">
    <source>
        <dbReference type="Proteomes" id="UP000006072"/>
    </source>
</evidence>
<dbReference type="HOGENOM" id="CLU_144774_0_0_11"/>
<name>K0V7A9_MYCVA</name>
<gene>
    <name evidence="2" type="ORF">MVAC_08364</name>
</gene>
<evidence type="ECO:0000256" key="1">
    <source>
        <dbReference type="SAM" id="SignalP"/>
    </source>
</evidence>
<evidence type="ECO:0000313" key="2">
    <source>
        <dbReference type="EMBL" id="EJZ10718.1"/>
    </source>
</evidence>
<organism evidence="2 3">
    <name type="scientific">Mycolicibacterium vaccae ATCC 25954</name>
    <dbReference type="NCBI Taxonomy" id="1194972"/>
    <lineage>
        <taxon>Bacteria</taxon>
        <taxon>Bacillati</taxon>
        <taxon>Actinomycetota</taxon>
        <taxon>Actinomycetes</taxon>
        <taxon>Mycobacteriales</taxon>
        <taxon>Mycobacteriaceae</taxon>
        <taxon>Mycolicibacterium</taxon>
    </lineage>
</organism>
<dbReference type="Proteomes" id="UP000006072">
    <property type="component" value="Unassembled WGS sequence"/>
</dbReference>